<gene>
    <name evidence="2" type="ORF">QYE76_017489</name>
</gene>
<reference evidence="2" key="1">
    <citation type="submission" date="2023-07" db="EMBL/GenBank/DDBJ databases">
        <title>A chromosome-level genome assembly of Lolium multiflorum.</title>
        <authorList>
            <person name="Chen Y."/>
            <person name="Copetti D."/>
            <person name="Kolliker R."/>
            <person name="Studer B."/>
        </authorList>
    </citation>
    <scope>NUCLEOTIDE SEQUENCE</scope>
    <source>
        <strain evidence="2">02402/16</strain>
        <tissue evidence="2">Leaf</tissue>
    </source>
</reference>
<keyword evidence="3" id="KW-1185">Reference proteome</keyword>
<accession>A0AAD8QI92</accession>
<evidence type="ECO:0000256" key="1">
    <source>
        <dbReference type="SAM" id="MobiDB-lite"/>
    </source>
</evidence>
<dbReference type="AlphaFoldDB" id="A0AAD8QI92"/>
<dbReference type="EMBL" id="JAUUTY010000202">
    <property type="protein sequence ID" value="KAK1602696.1"/>
    <property type="molecule type" value="Genomic_DNA"/>
</dbReference>
<dbReference type="Proteomes" id="UP001231189">
    <property type="component" value="Unassembled WGS sequence"/>
</dbReference>
<comment type="caution">
    <text evidence="2">The sequence shown here is derived from an EMBL/GenBank/DDBJ whole genome shotgun (WGS) entry which is preliminary data.</text>
</comment>
<sequence length="122" mass="14245">MATAAARYVKRPGKATHQTDEQKLARLQAVSAFREALCADIELYKGMKEEDVVDEYRQAGKLHTYDMDKEWKKRLARVAKLHPSLPWHLDPDIEEYMYYLEENEDDFRIGLYSLLTGHEILG</sequence>
<protein>
    <submittedName>
        <fullName evidence="2">Uncharacterized protein</fullName>
    </submittedName>
</protein>
<proteinExistence type="predicted"/>
<evidence type="ECO:0000313" key="2">
    <source>
        <dbReference type="EMBL" id="KAK1602696.1"/>
    </source>
</evidence>
<feature type="region of interest" description="Disordered" evidence="1">
    <location>
        <begin position="1"/>
        <end position="20"/>
    </location>
</feature>
<name>A0AAD8QI92_LOLMU</name>
<evidence type="ECO:0000313" key="3">
    <source>
        <dbReference type="Proteomes" id="UP001231189"/>
    </source>
</evidence>
<organism evidence="2 3">
    <name type="scientific">Lolium multiflorum</name>
    <name type="common">Italian ryegrass</name>
    <name type="synonym">Lolium perenne subsp. multiflorum</name>
    <dbReference type="NCBI Taxonomy" id="4521"/>
    <lineage>
        <taxon>Eukaryota</taxon>
        <taxon>Viridiplantae</taxon>
        <taxon>Streptophyta</taxon>
        <taxon>Embryophyta</taxon>
        <taxon>Tracheophyta</taxon>
        <taxon>Spermatophyta</taxon>
        <taxon>Magnoliopsida</taxon>
        <taxon>Liliopsida</taxon>
        <taxon>Poales</taxon>
        <taxon>Poaceae</taxon>
        <taxon>BOP clade</taxon>
        <taxon>Pooideae</taxon>
        <taxon>Poodae</taxon>
        <taxon>Poeae</taxon>
        <taxon>Poeae Chloroplast Group 2 (Poeae type)</taxon>
        <taxon>Loliodinae</taxon>
        <taxon>Loliinae</taxon>
        <taxon>Lolium</taxon>
    </lineage>
</organism>